<keyword evidence="2" id="KW-0732">Signal</keyword>
<reference evidence="3" key="2">
    <citation type="submission" date="2020-09" db="EMBL/GenBank/DDBJ databases">
        <authorList>
            <person name="Sun Q."/>
            <person name="Zhou Y."/>
        </authorList>
    </citation>
    <scope>NUCLEOTIDE SEQUENCE</scope>
    <source>
        <strain evidence="3">CGMCC 1.15448</strain>
    </source>
</reference>
<dbReference type="PANTHER" id="PTHR47197:SF3">
    <property type="entry name" value="DIHYDRO-HEME D1 DEHYDROGENASE"/>
    <property type="match status" value="1"/>
</dbReference>
<accession>A0A8J2UHG1</accession>
<evidence type="ECO:0000313" key="3">
    <source>
        <dbReference type="EMBL" id="GGB18368.1"/>
    </source>
</evidence>
<dbReference type="Gene3D" id="3.40.720.10">
    <property type="entry name" value="Alkaline Phosphatase, subunit A"/>
    <property type="match status" value="1"/>
</dbReference>
<reference evidence="3" key="1">
    <citation type="journal article" date="2014" name="Int. J. Syst. Evol. Microbiol.">
        <title>Complete genome sequence of Corynebacterium casei LMG S-19264T (=DSM 44701T), isolated from a smear-ripened cheese.</title>
        <authorList>
            <consortium name="US DOE Joint Genome Institute (JGI-PGF)"/>
            <person name="Walter F."/>
            <person name="Albersmeier A."/>
            <person name="Kalinowski J."/>
            <person name="Ruckert C."/>
        </authorList>
    </citation>
    <scope>NUCLEOTIDE SEQUENCE</scope>
    <source>
        <strain evidence="3">CGMCC 1.15448</strain>
    </source>
</reference>
<dbReference type="Proteomes" id="UP000607559">
    <property type="component" value="Unassembled WGS sequence"/>
</dbReference>
<dbReference type="InterPro" id="IPR011044">
    <property type="entry name" value="Quino_amine_DH_bsu"/>
</dbReference>
<feature type="signal peptide" evidence="2">
    <location>
        <begin position="1"/>
        <end position="20"/>
    </location>
</feature>
<proteinExistence type="predicted"/>
<dbReference type="SUPFAM" id="SSF50969">
    <property type="entry name" value="YVTN repeat-like/Quinoprotein amine dehydrogenase"/>
    <property type="match status" value="1"/>
</dbReference>
<dbReference type="InterPro" id="IPR051200">
    <property type="entry name" value="Host-pathogen_enzymatic-act"/>
</dbReference>
<sequence>MQKKALVSLLFFLPFSTLIAQKTANYRYEYDDSTLQLQGPATLMSFNRLIQSAGQVITYGDSTLENHTLDFAILPDSQHIAVEGRYDVVVLDIQSRQIVHRWSYRGGDPATRGLMSTYSGIKAFGYEGHTYIAWGAGNTRQSAIMIAEWDGTGLTNVTSIRVDAVAPAATALPNDVAVQVEAGIPYLYVVLNGNNQLLKIRFTDRQVVWTAPAGVAPYGVKVVGGKVYVTNWAGPLVTDTSLENAGTPWGSAYTNPVTGGTARGSLSIIDAQSGGLLNELPLGLHPNAIACSPDSLYLYICNGNSDNISVVDVRRGVVTDSIPVGLFSGSITYYGSSPNALQPDKTGTTLYVTNGFDNAVCVIRLGDNAAAHGRGRSVVEGYIPTEAYPGGITLLNNDLYVANIEAKGSRVLSPVRGLKEGQEGPGGGERLTAYTIHQELASLSIIPVPTEKELKAYTKKVQEQSLFFRLALTNQPARQRIAPRPVPERIGEPSVFKHVVYIIKENKTYDQVYGDFARGRGMSKLCVYGDSVTPNQHRLSEAFSLLDNYYASGKCSAEGHQWTDAAMVSDYIEKSVRAWFRSYPHRQEDAMVYNRNGFIWNNALDHGKKVRVYGEACTTKYDHSLRWSDIYQRWLNHEDQGFTNTTTIARLRPIISPAYPDCDNLVFTDQLRADIFIDDLKRADGAAGDSLPDLMVLSLPNDHTAGLSPSFPAPQAMVADNDLAVGRIIEAITHSRFWDSTVVFITEDDSQSGWDHISPYRTTGLVISPYSVLSRAIHTNYNQTGMVRTIEQILGIPPMNVMDATALPLFDCFSDVKSPYLFAHVPNMIPLDKMNKPLAALSGKAAYYARVSANQAFKDVDGGDDEMMNKILWFAAKGDERYPGPVVSGAKVGR</sequence>
<evidence type="ECO:0000313" key="4">
    <source>
        <dbReference type="Proteomes" id="UP000607559"/>
    </source>
</evidence>
<dbReference type="InterPro" id="IPR017850">
    <property type="entry name" value="Alkaline_phosphatase_core_sf"/>
</dbReference>
<dbReference type="InterPro" id="IPR007312">
    <property type="entry name" value="Phosphoesterase"/>
</dbReference>
<evidence type="ECO:0000256" key="1">
    <source>
        <dbReference type="ARBA" id="ARBA00022801"/>
    </source>
</evidence>
<keyword evidence="1" id="KW-0378">Hydrolase</keyword>
<comment type="caution">
    <text evidence="3">The sequence shown here is derived from an EMBL/GenBank/DDBJ whole genome shotgun (WGS) entry which is preliminary data.</text>
</comment>
<dbReference type="SUPFAM" id="SSF53649">
    <property type="entry name" value="Alkaline phosphatase-like"/>
    <property type="match status" value="1"/>
</dbReference>
<dbReference type="GO" id="GO:0016788">
    <property type="term" value="F:hydrolase activity, acting on ester bonds"/>
    <property type="evidence" value="ECO:0007669"/>
    <property type="project" value="InterPro"/>
</dbReference>
<organism evidence="3 4">
    <name type="scientific">Puia dinghuensis</name>
    <dbReference type="NCBI Taxonomy" id="1792502"/>
    <lineage>
        <taxon>Bacteria</taxon>
        <taxon>Pseudomonadati</taxon>
        <taxon>Bacteroidota</taxon>
        <taxon>Chitinophagia</taxon>
        <taxon>Chitinophagales</taxon>
        <taxon>Chitinophagaceae</taxon>
        <taxon>Puia</taxon>
    </lineage>
</organism>
<feature type="chain" id="PRO_5035266678" evidence="2">
    <location>
        <begin position="21"/>
        <end position="894"/>
    </location>
</feature>
<dbReference type="Pfam" id="PF04185">
    <property type="entry name" value="Phosphoesterase"/>
    <property type="match status" value="1"/>
</dbReference>
<dbReference type="AlphaFoldDB" id="A0A8J2UHG1"/>
<evidence type="ECO:0000256" key="2">
    <source>
        <dbReference type="SAM" id="SignalP"/>
    </source>
</evidence>
<dbReference type="PANTHER" id="PTHR47197">
    <property type="entry name" value="PROTEIN NIRF"/>
    <property type="match status" value="1"/>
</dbReference>
<keyword evidence="4" id="KW-1185">Reference proteome</keyword>
<gene>
    <name evidence="3" type="ORF">GCM10011511_47740</name>
</gene>
<dbReference type="EMBL" id="BMJC01000005">
    <property type="protein sequence ID" value="GGB18368.1"/>
    <property type="molecule type" value="Genomic_DNA"/>
</dbReference>
<dbReference type="InterPro" id="IPR015943">
    <property type="entry name" value="WD40/YVTN_repeat-like_dom_sf"/>
</dbReference>
<dbReference type="Gene3D" id="2.130.10.10">
    <property type="entry name" value="YVTN repeat-like/Quinoprotein amine dehydrogenase"/>
    <property type="match status" value="1"/>
</dbReference>
<name>A0A8J2UHG1_9BACT</name>
<protein>
    <submittedName>
        <fullName evidence="3">Phosphoesterase</fullName>
    </submittedName>
</protein>